<reference evidence="7 8" key="1">
    <citation type="journal article" date="2019" name="Int. J. Syst. Evol. Microbiol.">
        <title>The Global Catalogue of Microorganisms (GCM) 10K type strain sequencing project: providing services to taxonomists for standard genome sequencing and annotation.</title>
        <authorList>
            <consortium name="The Broad Institute Genomics Platform"/>
            <consortium name="The Broad Institute Genome Sequencing Center for Infectious Disease"/>
            <person name="Wu L."/>
            <person name="Ma J."/>
        </authorList>
    </citation>
    <scope>NUCLEOTIDE SEQUENCE [LARGE SCALE GENOMIC DNA]</scope>
    <source>
        <strain evidence="7 8">JCM 14319</strain>
    </source>
</reference>
<dbReference type="CDD" id="cd06171">
    <property type="entry name" value="Sigma70_r4"/>
    <property type="match status" value="1"/>
</dbReference>
<evidence type="ECO:0000259" key="6">
    <source>
        <dbReference type="Pfam" id="PF08281"/>
    </source>
</evidence>
<evidence type="ECO:0000259" key="5">
    <source>
        <dbReference type="Pfam" id="PF04542"/>
    </source>
</evidence>
<dbReference type="Gene3D" id="1.10.10.10">
    <property type="entry name" value="Winged helix-like DNA-binding domain superfamily/Winged helix DNA-binding domain"/>
    <property type="match status" value="1"/>
</dbReference>
<organism evidence="7 8">
    <name type="scientific">Agromyces humatus</name>
    <dbReference type="NCBI Taxonomy" id="279573"/>
    <lineage>
        <taxon>Bacteria</taxon>
        <taxon>Bacillati</taxon>
        <taxon>Actinomycetota</taxon>
        <taxon>Actinomycetes</taxon>
        <taxon>Micrococcales</taxon>
        <taxon>Microbacteriaceae</taxon>
        <taxon>Agromyces</taxon>
    </lineage>
</organism>
<dbReference type="Gene3D" id="1.10.1740.10">
    <property type="match status" value="1"/>
</dbReference>
<dbReference type="Pfam" id="PF04542">
    <property type="entry name" value="Sigma70_r2"/>
    <property type="match status" value="1"/>
</dbReference>
<dbReference type="Pfam" id="PF08281">
    <property type="entry name" value="Sigma70_r4_2"/>
    <property type="match status" value="1"/>
</dbReference>
<dbReference type="InterPro" id="IPR039425">
    <property type="entry name" value="RNA_pol_sigma-70-like"/>
</dbReference>
<dbReference type="InterPro" id="IPR013325">
    <property type="entry name" value="RNA_pol_sigma_r2"/>
</dbReference>
<feature type="domain" description="RNA polymerase sigma factor 70 region 4 type 2" evidence="6">
    <location>
        <begin position="139"/>
        <end position="190"/>
    </location>
</feature>
<dbReference type="Proteomes" id="UP001500506">
    <property type="component" value="Unassembled WGS sequence"/>
</dbReference>
<proteinExistence type="inferred from homology"/>
<comment type="caution">
    <text evidence="7">The sequence shown here is derived from an EMBL/GenBank/DDBJ whole genome shotgun (WGS) entry which is preliminary data.</text>
</comment>
<dbReference type="PANTHER" id="PTHR43133:SF25">
    <property type="entry name" value="RNA POLYMERASE SIGMA FACTOR RFAY-RELATED"/>
    <property type="match status" value="1"/>
</dbReference>
<dbReference type="PANTHER" id="PTHR43133">
    <property type="entry name" value="RNA POLYMERASE ECF-TYPE SIGMA FACTO"/>
    <property type="match status" value="1"/>
</dbReference>
<evidence type="ECO:0000313" key="8">
    <source>
        <dbReference type="Proteomes" id="UP001500506"/>
    </source>
</evidence>
<dbReference type="InterPro" id="IPR013249">
    <property type="entry name" value="RNA_pol_sigma70_r4_t2"/>
</dbReference>
<dbReference type="NCBIfam" id="TIGR02937">
    <property type="entry name" value="sigma70-ECF"/>
    <property type="match status" value="1"/>
</dbReference>
<evidence type="ECO:0000256" key="1">
    <source>
        <dbReference type="ARBA" id="ARBA00010641"/>
    </source>
</evidence>
<gene>
    <name evidence="7" type="ORF">GCM10009747_29770</name>
</gene>
<evidence type="ECO:0000256" key="2">
    <source>
        <dbReference type="ARBA" id="ARBA00023015"/>
    </source>
</evidence>
<keyword evidence="8" id="KW-1185">Reference proteome</keyword>
<accession>A0ABN2KWD9</accession>
<evidence type="ECO:0000313" key="7">
    <source>
        <dbReference type="EMBL" id="GAA1767308.1"/>
    </source>
</evidence>
<dbReference type="SUPFAM" id="SSF88659">
    <property type="entry name" value="Sigma3 and sigma4 domains of RNA polymerase sigma factors"/>
    <property type="match status" value="1"/>
</dbReference>
<dbReference type="InterPro" id="IPR036388">
    <property type="entry name" value="WH-like_DNA-bd_sf"/>
</dbReference>
<feature type="domain" description="RNA polymerase sigma-70 region 2" evidence="5">
    <location>
        <begin position="40"/>
        <end position="106"/>
    </location>
</feature>
<dbReference type="InterPro" id="IPR013324">
    <property type="entry name" value="RNA_pol_sigma_r3/r4-like"/>
</dbReference>
<dbReference type="SUPFAM" id="SSF88946">
    <property type="entry name" value="Sigma2 domain of RNA polymerase sigma factors"/>
    <property type="match status" value="1"/>
</dbReference>
<evidence type="ECO:0000256" key="3">
    <source>
        <dbReference type="ARBA" id="ARBA00023082"/>
    </source>
</evidence>
<dbReference type="InterPro" id="IPR014284">
    <property type="entry name" value="RNA_pol_sigma-70_dom"/>
</dbReference>
<evidence type="ECO:0000256" key="4">
    <source>
        <dbReference type="ARBA" id="ARBA00023163"/>
    </source>
</evidence>
<name>A0ABN2KWD9_9MICO</name>
<comment type="similarity">
    <text evidence="1">Belongs to the sigma-70 factor family. ECF subfamily.</text>
</comment>
<dbReference type="EMBL" id="BAAANH010000006">
    <property type="protein sequence ID" value="GAA1767308.1"/>
    <property type="molecule type" value="Genomic_DNA"/>
</dbReference>
<keyword evidence="4" id="KW-0804">Transcription</keyword>
<protein>
    <submittedName>
        <fullName evidence="7">RNA polymerase sigma factor</fullName>
    </submittedName>
</protein>
<keyword evidence="3" id="KW-0731">Sigma factor</keyword>
<sequence length="211" mass="23772">MTEWVGRTFLSVGDMDEAGDEQALWARVLIGDDIAFTAIFDLHAARVHRQARRLVKDERDAEDVTAMVFFEAWRRRGSVRFVNDSLAGWLLVTTTNVVRNRERSRVRYEALLRKVRVETVPDHADAVLESVERPAMQAQVRGAFDRLSARDQEILTLCVIEELAPVDVARVLRVPAGTVRMRLSRAKARLRAAVHDAQQLAVMTEIGGTAP</sequence>
<keyword evidence="2" id="KW-0805">Transcription regulation</keyword>
<dbReference type="InterPro" id="IPR007627">
    <property type="entry name" value="RNA_pol_sigma70_r2"/>
</dbReference>